<dbReference type="AlphaFoldDB" id="A0A2Z7B8X5"/>
<organism evidence="1 2">
    <name type="scientific">Dorcoceras hygrometricum</name>
    <dbReference type="NCBI Taxonomy" id="472368"/>
    <lineage>
        <taxon>Eukaryota</taxon>
        <taxon>Viridiplantae</taxon>
        <taxon>Streptophyta</taxon>
        <taxon>Embryophyta</taxon>
        <taxon>Tracheophyta</taxon>
        <taxon>Spermatophyta</taxon>
        <taxon>Magnoliopsida</taxon>
        <taxon>eudicotyledons</taxon>
        <taxon>Gunneridae</taxon>
        <taxon>Pentapetalae</taxon>
        <taxon>asterids</taxon>
        <taxon>lamiids</taxon>
        <taxon>Lamiales</taxon>
        <taxon>Gesneriaceae</taxon>
        <taxon>Didymocarpoideae</taxon>
        <taxon>Trichosporeae</taxon>
        <taxon>Loxocarpinae</taxon>
        <taxon>Dorcoceras</taxon>
    </lineage>
</organism>
<evidence type="ECO:0000313" key="2">
    <source>
        <dbReference type="Proteomes" id="UP000250235"/>
    </source>
</evidence>
<accession>A0A2Z7B8X5</accession>
<reference evidence="1 2" key="1">
    <citation type="journal article" date="2015" name="Proc. Natl. Acad. Sci. U.S.A.">
        <title>The resurrection genome of Boea hygrometrica: A blueprint for survival of dehydration.</title>
        <authorList>
            <person name="Xiao L."/>
            <person name="Yang G."/>
            <person name="Zhang L."/>
            <person name="Yang X."/>
            <person name="Zhao S."/>
            <person name="Ji Z."/>
            <person name="Zhou Q."/>
            <person name="Hu M."/>
            <person name="Wang Y."/>
            <person name="Chen M."/>
            <person name="Xu Y."/>
            <person name="Jin H."/>
            <person name="Xiao X."/>
            <person name="Hu G."/>
            <person name="Bao F."/>
            <person name="Hu Y."/>
            <person name="Wan P."/>
            <person name="Li L."/>
            <person name="Deng X."/>
            <person name="Kuang T."/>
            <person name="Xiang C."/>
            <person name="Zhu J.K."/>
            <person name="Oliver M.J."/>
            <person name="He Y."/>
        </authorList>
    </citation>
    <scope>NUCLEOTIDE SEQUENCE [LARGE SCALE GENOMIC DNA]</scope>
    <source>
        <strain evidence="2">cv. XS01</strain>
    </source>
</reference>
<name>A0A2Z7B8X5_9LAMI</name>
<protein>
    <submittedName>
        <fullName evidence="1">Uncharacterized protein</fullName>
    </submittedName>
</protein>
<dbReference type="EMBL" id="KV007768">
    <property type="protein sequence ID" value="KZV30964.1"/>
    <property type="molecule type" value="Genomic_DNA"/>
</dbReference>
<sequence>MQMDSDLVIYRTTLVRTFQVVTICRVDKSEDIGSLATLDLPMVVDLFGIYVLKGPYYTLTTTNWFLQALSVIPRGSWRDTHNLTLAPNLAAPSSPSLTHAAGRRLAPPCAAAVRRPLRDRTCFDHRDEVFPIVPKSISFLVQAYWRKIESGRGPDWRIYRRLPLRASSLVILVGARRLDASKVTTSNILFARTIDRYDDVGMTYSLLLVVVCVAMVTADQQARKCKSVEKWRRFGLVDASSF</sequence>
<dbReference type="Proteomes" id="UP000250235">
    <property type="component" value="Unassembled WGS sequence"/>
</dbReference>
<evidence type="ECO:0000313" key="1">
    <source>
        <dbReference type="EMBL" id="KZV30964.1"/>
    </source>
</evidence>
<keyword evidence="2" id="KW-1185">Reference proteome</keyword>
<proteinExistence type="predicted"/>
<gene>
    <name evidence="1" type="ORF">F511_31141</name>
</gene>